<dbReference type="AlphaFoldDB" id="A0A1F5IQN2"/>
<dbReference type="Pfam" id="PF18895">
    <property type="entry name" value="T4SS_pilin"/>
    <property type="match status" value="1"/>
</dbReference>
<accession>A0A1F5IQN2</accession>
<dbReference type="InterPro" id="IPR043993">
    <property type="entry name" value="T4SS_pilin"/>
</dbReference>
<evidence type="ECO:0000256" key="1">
    <source>
        <dbReference type="SAM" id="Phobius"/>
    </source>
</evidence>
<keyword evidence="1" id="KW-0472">Membrane</keyword>
<organism evidence="2 3">
    <name type="scientific">Candidatus Daviesbacteria bacterium RIFCSPHIGHO2_01_FULL_41_23</name>
    <dbReference type="NCBI Taxonomy" id="1797764"/>
    <lineage>
        <taxon>Bacteria</taxon>
        <taxon>Candidatus Daviesiibacteriota</taxon>
    </lineage>
</organism>
<sequence length="116" mass="12022">MTPTPFSGPAVRITPPGVGFNSVSAFISSALVLVFTIGAFLVLIMLIVGAYEWITSGGDKEAVGKARGRIINALIGLLVLAVAFALVRLVGQFTGIQLDNLKVLPPPSGPADVNTF</sequence>
<evidence type="ECO:0000313" key="2">
    <source>
        <dbReference type="EMBL" id="OGE18674.1"/>
    </source>
</evidence>
<protein>
    <submittedName>
        <fullName evidence="2">Uncharacterized protein</fullName>
    </submittedName>
</protein>
<gene>
    <name evidence="2" type="ORF">A2871_04210</name>
</gene>
<comment type="caution">
    <text evidence="2">The sequence shown here is derived from an EMBL/GenBank/DDBJ whole genome shotgun (WGS) entry which is preliminary data.</text>
</comment>
<reference evidence="2 3" key="1">
    <citation type="journal article" date="2016" name="Nat. Commun.">
        <title>Thousands of microbial genomes shed light on interconnected biogeochemical processes in an aquifer system.</title>
        <authorList>
            <person name="Anantharaman K."/>
            <person name="Brown C.T."/>
            <person name="Hug L.A."/>
            <person name="Sharon I."/>
            <person name="Castelle C.J."/>
            <person name="Probst A.J."/>
            <person name="Thomas B.C."/>
            <person name="Singh A."/>
            <person name="Wilkins M.J."/>
            <person name="Karaoz U."/>
            <person name="Brodie E.L."/>
            <person name="Williams K.H."/>
            <person name="Hubbard S.S."/>
            <person name="Banfield J.F."/>
        </authorList>
    </citation>
    <scope>NUCLEOTIDE SEQUENCE [LARGE SCALE GENOMIC DNA]</scope>
</reference>
<keyword evidence="1" id="KW-0812">Transmembrane</keyword>
<dbReference type="EMBL" id="MFCR01000011">
    <property type="protein sequence ID" value="OGE18674.1"/>
    <property type="molecule type" value="Genomic_DNA"/>
</dbReference>
<keyword evidence="1" id="KW-1133">Transmembrane helix</keyword>
<dbReference type="Proteomes" id="UP000176336">
    <property type="component" value="Unassembled WGS sequence"/>
</dbReference>
<evidence type="ECO:0000313" key="3">
    <source>
        <dbReference type="Proteomes" id="UP000176336"/>
    </source>
</evidence>
<name>A0A1F5IQN2_9BACT</name>
<feature type="transmembrane region" description="Helical" evidence="1">
    <location>
        <begin position="25"/>
        <end position="49"/>
    </location>
</feature>
<feature type="transmembrane region" description="Helical" evidence="1">
    <location>
        <begin position="70"/>
        <end position="91"/>
    </location>
</feature>
<proteinExistence type="predicted"/>